<organism evidence="1 2">
    <name type="scientific">Oryza meyeriana var. granulata</name>
    <dbReference type="NCBI Taxonomy" id="110450"/>
    <lineage>
        <taxon>Eukaryota</taxon>
        <taxon>Viridiplantae</taxon>
        <taxon>Streptophyta</taxon>
        <taxon>Embryophyta</taxon>
        <taxon>Tracheophyta</taxon>
        <taxon>Spermatophyta</taxon>
        <taxon>Magnoliopsida</taxon>
        <taxon>Liliopsida</taxon>
        <taxon>Poales</taxon>
        <taxon>Poaceae</taxon>
        <taxon>BOP clade</taxon>
        <taxon>Oryzoideae</taxon>
        <taxon>Oryzeae</taxon>
        <taxon>Oryzinae</taxon>
        <taxon>Oryza</taxon>
        <taxon>Oryza meyeriana</taxon>
    </lineage>
</organism>
<accession>A0A6G1ESR1</accession>
<comment type="caution">
    <text evidence="1">The sequence shown here is derived from an EMBL/GenBank/DDBJ whole genome shotgun (WGS) entry which is preliminary data.</text>
</comment>
<dbReference type="EMBL" id="SPHZ02000003">
    <property type="protein sequence ID" value="KAF0927664.1"/>
    <property type="molecule type" value="Genomic_DNA"/>
</dbReference>
<reference evidence="1 2" key="1">
    <citation type="submission" date="2019-11" db="EMBL/GenBank/DDBJ databases">
        <title>Whole genome sequence of Oryza granulata.</title>
        <authorList>
            <person name="Li W."/>
        </authorList>
    </citation>
    <scope>NUCLEOTIDE SEQUENCE [LARGE SCALE GENOMIC DNA]</scope>
    <source>
        <strain evidence="2">cv. Menghai</strain>
        <tissue evidence="1">Leaf</tissue>
    </source>
</reference>
<sequence>MKEQATWSNINKQEGRGRPYPQWKHIVCCSSTPKNEIHHDRISMTNCTPTPVVARAALTCDGGASSAPHDPATQLLRQLLQPLVS</sequence>
<evidence type="ECO:0000313" key="2">
    <source>
        <dbReference type="Proteomes" id="UP000479710"/>
    </source>
</evidence>
<dbReference type="Proteomes" id="UP000479710">
    <property type="component" value="Unassembled WGS sequence"/>
</dbReference>
<gene>
    <name evidence="1" type="ORF">E2562_035572</name>
</gene>
<keyword evidence="2" id="KW-1185">Reference proteome</keyword>
<name>A0A6G1ESR1_9ORYZ</name>
<evidence type="ECO:0000313" key="1">
    <source>
        <dbReference type="EMBL" id="KAF0927664.1"/>
    </source>
</evidence>
<proteinExistence type="predicted"/>
<protein>
    <submittedName>
        <fullName evidence="1">Uncharacterized protein</fullName>
    </submittedName>
</protein>
<dbReference type="AlphaFoldDB" id="A0A6G1ESR1"/>